<reference evidence="1 2" key="1">
    <citation type="submission" date="2015-11" db="EMBL/GenBank/DDBJ databases">
        <title>Genomic Taxonomy of the Vibrionaceae.</title>
        <authorList>
            <person name="Gomez-Gil B."/>
            <person name="Enciso-Ibarra J."/>
        </authorList>
    </citation>
    <scope>NUCLEOTIDE SEQUENCE [LARGE SCALE GENOMIC DNA]</scope>
    <source>
        <strain evidence="1 2">CAIM 912</strain>
    </source>
</reference>
<evidence type="ECO:0000313" key="2">
    <source>
        <dbReference type="Proteomes" id="UP000070529"/>
    </source>
</evidence>
<gene>
    <name evidence="1" type="ORF">ATN88_23455</name>
</gene>
<name>A0A135IBW3_9GAMM</name>
<dbReference type="STRING" id="294935.ATN88_23455"/>
<protein>
    <submittedName>
        <fullName evidence="1">Uncharacterized protein</fullName>
    </submittedName>
</protein>
<dbReference type="RefSeq" id="WP_067412185.1">
    <property type="nucleotide sequence ID" value="NZ_LNTY01000015.1"/>
</dbReference>
<dbReference type="AlphaFoldDB" id="A0A135IBW3"/>
<dbReference type="Proteomes" id="UP000070529">
    <property type="component" value="Unassembled WGS sequence"/>
</dbReference>
<dbReference type="OrthoDB" id="5600865at2"/>
<sequence length="89" mass="10262">MEEQQKALLDLLTKECDAYCLIPESELDLKRDKKHFINGLMTASRVVGISYEELNKIIENMPASKFSSLEEKLAIPAYLRNNVDIKFKK</sequence>
<organism evidence="1 2">
    <name type="scientific">Enterovibrio coralii</name>
    <dbReference type="NCBI Taxonomy" id="294935"/>
    <lineage>
        <taxon>Bacteria</taxon>
        <taxon>Pseudomonadati</taxon>
        <taxon>Pseudomonadota</taxon>
        <taxon>Gammaproteobacteria</taxon>
        <taxon>Vibrionales</taxon>
        <taxon>Vibrionaceae</taxon>
        <taxon>Enterovibrio</taxon>
    </lineage>
</organism>
<keyword evidence="2" id="KW-1185">Reference proteome</keyword>
<accession>A0A135IBW3</accession>
<comment type="caution">
    <text evidence="1">The sequence shown here is derived from an EMBL/GenBank/DDBJ whole genome shotgun (WGS) entry which is preliminary data.</text>
</comment>
<dbReference type="EMBL" id="LNTY01000015">
    <property type="protein sequence ID" value="KXF82834.1"/>
    <property type="molecule type" value="Genomic_DNA"/>
</dbReference>
<proteinExistence type="predicted"/>
<evidence type="ECO:0000313" key="1">
    <source>
        <dbReference type="EMBL" id="KXF82834.1"/>
    </source>
</evidence>